<dbReference type="InterPro" id="IPR036390">
    <property type="entry name" value="WH_DNA-bd_sf"/>
</dbReference>
<keyword evidence="3" id="KW-0804">Transcription</keyword>
<dbReference type="HOGENOM" id="CLU_060699_1_4_0"/>
<dbReference type="SMART" id="SM00420">
    <property type="entry name" value="HTH_DEOR"/>
    <property type="match status" value="1"/>
</dbReference>
<dbReference type="EMBL" id="CP002630">
    <property type="protein sequence ID" value="AEB11685.1"/>
    <property type="molecule type" value="Genomic_DNA"/>
</dbReference>
<dbReference type="PANTHER" id="PTHR30363:SF44">
    <property type="entry name" value="AGA OPERON TRANSCRIPTIONAL REPRESSOR-RELATED"/>
    <property type="match status" value="1"/>
</dbReference>
<dbReference type="AlphaFoldDB" id="F2NQF8"/>
<dbReference type="PRINTS" id="PR00037">
    <property type="entry name" value="HTHLACR"/>
</dbReference>
<dbReference type="PANTHER" id="PTHR30363">
    <property type="entry name" value="HTH-TYPE TRANSCRIPTIONAL REGULATOR SRLR-RELATED"/>
    <property type="match status" value="1"/>
</dbReference>
<dbReference type="GO" id="GO:0003677">
    <property type="term" value="F:DNA binding"/>
    <property type="evidence" value="ECO:0007669"/>
    <property type="project" value="UniProtKB-KW"/>
</dbReference>
<dbReference type="InterPro" id="IPR001034">
    <property type="entry name" value="DeoR_HTH"/>
</dbReference>
<dbReference type="KEGG" id="mhd:Marky_0941"/>
<dbReference type="RefSeq" id="WP_013703733.1">
    <property type="nucleotide sequence ID" value="NC_015387.1"/>
</dbReference>
<dbReference type="InterPro" id="IPR037171">
    <property type="entry name" value="NagB/RpiA_transferase-like"/>
</dbReference>
<proteinExistence type="predicted"/>
<dbReference type="eggNOG" id="COG1349">
    <property type="taxonomic scope" value="Bacteria"/>
</dbReference>
<dbReference type="InterPro" id="IPR036388">
    <property type="entry name" value="WH-like_DNA-bd_sf"/>
</dbReference>
<keyword evidence="2" id="KW-0238">DNA-binding</keyword>
<evidence type="ECO:0000256" key="2">
    <source>
        <dbReference type="ARBA" id="ARBA00023125"/>
    </source>
</evidence>
<reference evidence="5 6" key="1">
    <citation type="journal article" date="2012" name="Stand. Genomic Sci.">
        <title>Complete genome sequence of the aerobic, heterotroph Marinithermus hydrothermalis type strain (T1(T)) from a deep-sea hydrothermal vent chimney.</title>
        <authorList>
            <person name="Copeland A."/>
            <person name="Gu W."/>
            <person name="Yasawong M."/>
            <person name="Lapidus A."/>
            <person name="Lucas S."/>
            <person name="Deshpande S."/>
            <person name="Pagani I."/>
            <person name="Tapia R."/>
            <person name="Cheng J.F."/>
            <person name="Goodwin L.A."/>
            <person name="Pitluck S."/>
            <person name="Liolios K."/>
            <person name="Ivanova N."/>
            <person name="Mavromatis K."/>
            <person name="Mikhailova N."/>
            <person name="Pati A."/>
            <person name="Chen A."/>
            <person name="Palaniappan K."/>
            <person name="Land M."/>
            <person name="Pan C."/>
            <person name="Brambilla E.M."/>
            <person name="Rohde M."/>
            <person name="Tindall B.J."/>
            <person name="Sikorski J."/>
            <person name="Goker M."/>
            <person name="Detter J.C."/>
            <person name="Bristow J."/>
            <person name="Eisen J.A."/>
            <person name="Markowitz V."/>
            <person name="Hugenholtz P."/>
            <person name="Kyrpides N.C."/>
            <person name="Klenk H.P."/>
            <person name="Woyke T."/>
        </authorList>
    </citation>
    <scope>NUCLEOTIDE SEQUENCE [LARGE SCALE GENOMIC DNA]</scope>
    <source>
        <strain evidence="6">DSM 14884 / JCM 11576 / T1</strain>
    </source>
</reference>
<dbReference type="Gene3D" id="3.40.50.1360">
    <property type="match status" value="1"/>
</dbReference>
<dbReference type="PROSITE" id="PS51000">
    <property type="entry name" value="HTH_DEOR_2"/>
    <property type="match status" value="1"/>
</dbReference>
<dbReference type="InterPro" id="IPR050313">
    <property type="entry name" value="Carb_Metab_HTH_regulators"/>
</dbReference>
<gene>
    <name evidence="5" type="ordered locus">Marky_0941</name>
</gene>
<evidence type="ECO:0000313" key="6">
    <source>
        <dbReference type="Proteomes" id="UP000007030"/>
    </source>
</evidence>
<dbReference type="Pfam" id="PF00455">
    <property type="entry name" value="DeoRC"/>
    <property type="match status" value="1"/>
</dbReference>
<dbReference type="Pfam" id="PF08220">
    <property type="entry name" value="HTH_DeoR"/>
    <property type="match status" value="1"/>
</dbReference>
<dbReference type="SUPFAM" id="SSF100950">
    <property type="entry name" value="NagB/RpiA/CoA transferase-like"/>
    <property type="match status" value="1"/>
</dbReference>
<accession>F2NQF8</accession>
<dbReference type="InterPro" id="IPR014036">
    <property type="entry name" value="DeoR-like_C"/>
</dbReference>
<name>F2NQF8_MARHT</name>
<dbReference type="OrthoDB" id="9797223at2"/>
<evidence type="ECO:0000313" key="5">
    <source>
        <dbReference type="EMBL" id="AEB11685.1"/>
    </source>
</evidence>
<feature type="domain" description="HTH deoR-type" evidence="4">
    <location>
        <begin position="3"/>
        <end position="58"/>
    </location>
</feature>
<dbReference type="InterPro" id="IPR018356">
    <property type="entry name" value="Tscrpt_reg_HTH_DeoR_CS"/>
</dbReference>
<dbReference type="STRING" id="869210.Marky_0941"/>
<dbReference type="SMART" id="SM01134">
    <property type="entry name" value="DeoRC"/>
    <property type="match status" value="1"/>
</dbReference>
<dbReference type="GO" id="GO:0003700">
    <property type="term" value="F:DNA-binding transcription factor activity"/>
    <property type="evidence" value="ECO:0007669"/>
    <property type="project" value="InterPro"/>
</dbReference>
<dbReference type="SUPFAM" id="SSF46785">
    <property type="entry name" value="Winged helix' DNA-binding domain"/>
    <property type="match status" value="1"/>
</dbReference>
<dbReference type="Gene3D" id="1.10.10.10">
    <property type="entry name" value="Winged helix-like DNA-binding domain superfamily/Winged helix DNA-binding domain"/>
    <property type="match status" value="1"/>
</dbReference>
<protein>
    <submittedName>
        <fullName evidence="5">Transcriptional regulator, DeoR family</fullName>
    </submittedName>
</protein>
<dbReference type="PROSITE" id="PS00894">
    <property type="entry name" value="HTH_DEOR_1"/>
    <property type="match status" value="1"/>
</dbReference>
<evidence type="ECO:0000256" key="1">
    <source>
        <dbReference type="ARBA" id="ARBA00023015"/>
    </source>
</evidence>
<dbReference type="Proteomes" id="UP000007030">
    <property type="component" value="Chromosome"/>
</dbReference>
<evidence type="ECO:0000259" key="4">
    <source>
        <dbReference type="PROSITE" id="PS51000"/>
    </source>
</evidence>
<keyword evidence="1" id="KW-0805">Transcription regulation</keyword>
<sequence>MRAEERRSQIIRLLEQHGSVRVETLAERFGVSQVTIRKDLAELEARGLLQRTHGGATYTHKSLFNPSFREKLYLRQAEKRAIARAALEHIDEGDSIILDAGTTTLLLARLMKSRFRSLYVITNSVPVTLELAETRWELLLAGGQVRPHSLALIGPATVRTLEDYHVDKAFLGATGVSLEKGCTTPNPTEAEAKRAMLHAAERVFVLADSSKLGHATLARFAALEEVHHLITDTRAPAEFLAALRARGLEYTLAEVAPSASKREVTV</sequence>
<evidence type="ECO:0000256" key="3">
    <source>
        <dbReference type="ARBA" id="ARBA00023163"/>
    </source>
</evidence>
<organism evidence="5 6">
    <name type="scientific">Marinithermus hydrothermalis (strain DSM 14884 / JCM 11576 / T1)</name>
    <dbReference type="NCBI Taxonomy" id="869210"/>
    <lineage>
        <taxon>Bacteria</taxon>
        <taxon>Thermotogati</taxon>
        <taxon>Deinococcota</taxon>
        <taxon>Deinococci</taxon>
        <taxon>Thermales</taxon>
        <taxon>Thermaceae</taxon>
        <taxon>Marinithermus</taxon>
    </lineage>
</organism>
<keyword evidence="6" id="KW-1185">Reference proteome</keyword>